<feature type="region of interest" description="Disordered" evidence="1">
    <location>
        <begin position="158"/>
        <end position="185"/>
    </location>
</feature>
<feature type="compositionally biased region" description="Basic and acidic residues" evidence="1">
    <location>
        <begin position="163"/>
        <end position="185"/>
    </location>
</feature>
<dbReference type="InterPro" id="IPR016024">
    <property type="entry name" value="ARM-type_fold"/>
</dbReference>
<dbReference type="PANTHER" id="PTHR23120">
    <property type="entry name" value="MAESTRO-RELATED HEAT DOMAIN-CONTAINING"/>
    <property type="match status" value="1"/>
</dbReference>
<dbReference type="SUPFAM" id="SSF48371">
    <property type="entry name" value="ARM repeat"/>
    <property type="match status" value="1"/>
</dbReference>
<dbReference type="Proteomes" id="UP000784294">
    <property type="component" value="Unassembled WGS sequence"/>
</dbReference>
<name>A0A3S5B2B2_9PLAT</name>
<dbReference type="InterPro" id="IPR045206">
    <property type="entry name" value="Maestro_heat-like_prot"/>
</dbReference>
<dbReference type="Pfam" id="PF23227">
    <property type="entry name" value="HEAT_MROH2B_C"/>
    <property type="match status" value="1"/>
</dbReference>
<dbReference type="PANTHER" id="PTHR23120:SF0">
    <property type="entry name" value="MAESTRO HEAT-LIKE REPEAT FAMILY MEMBER 1"/>
    <property type="match status" value="1"/>
</dbReference>
<evidence type="ECO:0000259" key="2">
    <source>
        <dbReference type="Pfam" id="PF23227"/>
    </source>
</evidence>
<feature type="domain" description="Maestro/Maestro-like HEAT-repeats" evidence="2">
    <location>
        <begin position="54"/>
        <end position="137"/>
    </location>
</feature>
<gene>
    <name evidence="3" type="ORF">PXEA_LOCUS4690</name>
</gene>
<protein>
    <recommendedName>
        <fullName evidence="2">Maestro/Maestro-like HEAT-repeats domain-containing protein</fullName>
    </recommendedName>
</protein>
<sequence>MNAESSQFGIPIEFSNASYHSSADFGAAADYSRTSGSPINAICLGHGSCLDIIRRSATQLLSSLACAMDDRQDCDSSILLASLHGLRLVISCITEAQLRPVLASVCTRLLPVYTAESALVRAGAFHLFAGLAGFATNIRTKSAEDGLGQFIQKAYQASGPRGSLRDSAERHVRAEPSRLDEPEATRSRGIVAKGDSWSKNVGTTRQRTEIGPDVEEDWSPSYSLLASQAESVFIPMLLHLADPNPLVVHACKASLKLVCVIASLINSIHMHQFPF</sequence>
<accession>A0A3S5B2B2</accession>
<keyword evidence="4" id="KW-1185">Reference proteome</keyword>
<evidence type="ECO:0000313" key="3">
    <source>
        <dbReference type="EMBL" id="VEL11250.1"/>
    </source>
</evidence>
<evidence type="ECO:0000256" key="1">
    <source>
        <dbReference type="SAM" id="MobiDB-lite"/>
    </source>
</evidence>
<dbReference type="GO" id="GO:0005737">
    <property type="term" value="C:cytoplasm"/>
    <property type="evidence" value="ECO:0007669"/>
    <property type="project" value="TreeGrafter"/>
</dbReference>
<dbReference type="InterPro" id="IPR055406">
    <property type="entry name" value="HEAT_Maestro"/>
</dbReference>
<evidence type="ECO:0000313" key="4">
    <source>
        <dbReference type="Proteomes" id="UP000784294"/>
    </source>
</evidence>
<comment type="caution">
    <text evidence="3">The sequence shown here is derived from an EMBL/GenBank/DDBJ whole genome shotgun (WGS) entry which is preliminary data.</text>
</comment>
<dbReference type="EMBL" id="CAAALY010011259">
    <property type="protein sequence ID" value="VEL11250.1"/>
    <property type="molecule type" value="Genomic_DNA"/>
</dbReference>
<dbReference type="AlphaFoldDB" id="A0A3S5B2B2"/>
<reference evidence="3" key="1">
    <citation type="submission" date="2018-11" db="EMBL/GenBank/DDBJ databases">
        <authorList>
            <consortium name="Pathogen Informatics"/>
        </authorList>
    </citation>
    <scope>NUCLEOTIDE SEQUENCE</scope>
</reference>
<proteinExistence type="predicted"/>
<organism evidence="3 4">
    <name type="scientific">Protopolystoma xenopodis</name>
    <dbReference type="NCBI Taxonomy" id="117903"/>
    <lineage>
        <taxon>Eukaryota</taxon>
        <taxon>Metazoa</taxon>
        <taxon>Spiralia</taxon>
        <taxon>Lophotrochozoa</taxon>
        <taxon>Platyhelminthes</taxon>
        <taxon>Monogenea</taxon>
        <taxon>Polyopisthocotylea</taxon>
        <taxon>Polystomatidea</taxon>
        <taxon>Polystomatidae</taxon>
        <taxon>Protopolystoma</taxon>
    </lineage>
</organism>
<dbReference type="OrthoDB" id="1884734at2759"/>